<sequence>MDKKEGTRAPPPPPPPRLTSHPRLTLPLRKNQSERMKKRVTLLESFRPYQDHDYKNPRCHLSHPTHPHTLSECGDISKFGSCFSCGERILPSKKNIGDLYYCTTCDVEFHHGCHRFPRKLTHPYHLQHPLTFTYRNYETGIMSEDNVDEYFCTTVLSNSNHDKSRSIESDIVFDKCAWCDKNIQGDCFYRCSICNFCLDISCSQNIPLLLVEKPKSHHHPLIFYPRPLLTPCDACGLVNVLDPSYACFQCNYMVHQSCMDLPRVIKITRHQHRLFHTPYIQSTSSPCRICYKPADIKYGHYSCNHGDCSYVVHSKCATHENIWDGDELEWEPEEPENTEDIFPFKKVGSDLIDHFSHKHLLKLEKYDGIRDAEKQCQACILPINSRDFYNCIQCEFFLHEVCAGLLRKLDHALHKHPLVLLPYPETDYSLNGCLVCCRESSGFRYKCSKENCVLGNKAQIDVRCVLVPDYFTHKAHEHPIFISTSSKGENKTWCKGCKETCKGSYLQCTLCKFALCYQCVTIPTEVYYKHDKHPLSLCYGEVPEDMYWCEICEKQLDPRDWFYTCNKCCITIHRHCIFGSSVYMKPGLPLFYKGCTRQLKVLRNSKSTRPVCTQCGQRCPSSVYYSYRLYRLGSKSIFCSLNCFELLTRNTGNLSLNFFIFS</sequence>
<reference evidence="7 8" key="1">
    <citation type="submission" date="2024-04" db="EMBL/GenBank/DDBJ databases">
        <title>Genome assembly C_amara_ONT_v2.</title>
        <authorList>
            <person name="Yant L."/>
            <person name="Moore C."/>
            <person name="Slenker M."/>
        </authorList>
    </citation>
    <scope>NUCLEOTIDE SEQUENCE [LARGE SCALE GENOMIC DNA]</scope>
    <source>
        <tissue evidence="7">Leaf</tissue>
    </source>
</reference>
<proteinExistence type="predicted"/>
<name>A0ABD1BY51_CARAN</name>
<keyword evidence="8" id="KW-1185">Reference proteome</keyword>
<dbReference type="InterPro" id="IPR054483">
    <property type="entry name" value="DC1-like_CT"/>
</dbReference>
<dbReference type="AlphaFoldDB" id="A0ABD1BY51"/>
<evidence type="ECO:0000313" key="8">
    <source>
        <dbReference type="Proteomes" id="UP001558713"/>
    </source>
</evidence>
<dbReference type="InterPro" id="IPR053192">
    <property type="entry name" value="Vacuole_Formation_Reg"/>
</dbReference>
<dbReference type="EMBL" id="JBANAX010000107">
    <property type="protein sequence ID" value="KAL1222146.1"/>
    <property type="molecule type" value="Genomic_DNA"/>
</dbReference>
<feature type="domain" description="Zinc finger PHD-type" evidence="6">
    <location>
        <begin position="231"/>
        <end position="291"/>
    </location>
</feature>
<dbReference type="SMART" id="SM00249">
    <property type="entry name" value="PHD"/>
    <property type="match status" value="3"/>
</dbReference>
<dbReference type="InterPro" id="IPR001965">
    <property type="entry name" value="Znf_PHD"/>
</dbReference>
<dbReference type="Pfam" id="PF22926">
    <property type="entry name" value="C1-like_CT"/>
    <property type="match status" value="1"/>
</dbReference>
<keyword evidence="2" id="KW-0677">Repeat</keyword>
<feature type="compositionally biased region" description="Low complexity" evidence="5">
    <location>
        <begin position="18"/>
        <end position="29"/>
    </location>
</feature>
<protein>
    <submittedName>
        <fullName evidence="7">Protein VACUOLELESS GAMETOPHYTES</fullName>
    </submittedName>
</protein>
<dbReference type="GO" id="GO:0008270">
    <property type="term" value="F:zinc ion binding"/>
    <property type="evidence" value="ECO:0007669"/>
    <property type="project" value="UniProtKB-KW"/>
</dbReference>
<evidence type="ECO:0000256" key="4">
    <source>
        <dbReference type="ARBA" id="ARBA00022833"/>
    </source>
</evidence>
<organism evidence="7 8">
    <name type="scientific">Cardamine amara subsp. amara</name>
    <dbReference type="NCBI Taxonomy" id="228776"/>
    <lineage>
        <taxon>Eukaryota</taxon>
        <taxon>Viridiplantae</taxon>
        <taxon>Streptophyta</taxon>
        <taxon>Embryophyta</taxon>
        <taxon>Tracheophyta</taxon>
        <taxon>Spermatophyta</taxon>
        <taxon>Magnoliopsida</taxon>
        <taxon>eudicotyledons</taxon>
        <taxon>Gunneridae</taxon>
        <taxon>Pentapetalae</taxon>
        <taxon>rosids</taxon>
        <taxon>malvids</taxon>
        <taxon>Brassicales</taxon>
        <taxon>Brassicaceae</taxon>
        <taxon>Cardamineae</taxon>
        <taxon>Cardamine</taxon>
    </lineage>
</organism>
<dbReference type="Pfam" id="PF03107">
    <property type="entry name" value="C1_2"/>
    <property type="match status" value="4"/>
</dbReference>
<dbReference type="Proteomes" id="UP001558713">
    <property type="component" value="Unassembled WGS sequence"/>
</dbReference>
<evidence type="ECO:0000256" key="5">
    <source>
        <dbReference type="SAM" id="MobiDB-lite"/>
    </source>
</evidence>
<dbReference type="PANTHER" id="PTHR32410:SF168">
    <property type="entry name" value="CYSTEINE_HISTIDINE-RICH C1 DOMAIN FAMILY PROTEIN"/>
    <property type="match status" value="1"/>
</dbReference>
<evidence type="ECO:0000256" key="2">
    <source>
        <dbReference type="ARBA" id="ARBA00022737"/>
    </source>
</evidence>
<feature type="region of interest" description="Disordered" evidence="5">
    <location>
        <begin position="1"/>
        <end position="35"/>
    </location>
</feature>
<dbReference type="PANTHER" id="PTHR32410">
    <property type="entry name" value="CYSTEINE/HISTIDINE-RICH C1 DOMAIN FAMILY PROTEIN"/>
    <property type="match status" value="1"/>
</dbReference>
<evidence type="ECO:0000259" key="6">
    <source>
        <dbReference type="SMART" id="SM00249"/>
    </source>
</evidence>
<keyword evidence="3" id="KW-0863">Zinc-finger</keyword>
<evidence type="ECO:0000256" key="3">
    <source>
        <dbReference type="ARBA" id="ARBA00022771"/>
    </source>
</evidence>
<accession>A0ABD1BY51</accession>
<dbReference type="SUPFAM" id="SSF57889">
    <property type="entry name" value="Cysteine-rich domain"/>
    <property type="match status" value="5"/>
</dbReference>
<keyword evidence="1" id="KW-0479">Metal-binding</keyword>
<dbReference type="InterPro" id="IPR004146">
    <property type="entry name" value="DC1"/>
</dbReference>
<gene>
    <name evidence="7" type="ORF">V5N11_034710</name>
</gene>
<feature type="domain" description="Zinc finger PHD-type" evidence="6">
    <location>
        <begin position="81"/>
        <end position="156"/>
    </location>
</feature>
<keyword evidence="4" id="KW-0862">Zinc</keyword>
<comment type="caution">
    <text evidence="7">The sequence shown here is derived from an EMBL/GenBank/DDBJ whole genome shotgun (WGS) entry which is preliminary data.</text>
</comment>
<feature type="domain" description="Zinc finger PHD-type" evidence="6">
    <location>
        <begin position="493"/>
        <end position="553"/>
    </location>
</feature>
<evidence type="ECO:0000256" key="1">
    <source>
        <dbReference type="ARBA" id="ARBA00022723"/>
    </source>
</evidence>
<evidence type="ECO:0000313" key="7">
    <source>
        <dbReference type="EMBL" id="KAL1222146.1"/>
    </source>
</evidence>
<dbReference type="InterPro" id="IPR046349">
    <property type="entry name" value="C1-like_sf"/>
</dbReference>